<comment type="caution">
    <text evidence="3">The sequence shown here is derived from an EMBL/GenBank/DDBJ whole genome shotgun (WGS) entry which is preliminary data.</text>
</comment>
<dbReference type="Proteomes" id="UP001359559">
    <property type="component" value="Unassembled WGS sequence"/>
</dbReference>
<evidence type="ECO:0000313" key="3">
    <source>
        <dbReference type="EMBL" id="KAK7300186.1"/>
    </source>
</evidence>
<keyword evidence="4" id="KW-1185">Reference proteome</keyword>
<dbReference type="InterPro" id="IPR002885">
    <property type="entry name" value="PPR_rpt"/>
</dbReference>
<gene>
    <name evidence="3" type="ORF">RJT34_11023</name>
</gene>
<proteinExistence type="predicted"/>
<name>A0AAN9PJ41_CLITE</name>
<dbReference type="NCBIfam" id="TIGR00756">
    <property type="entry name" value="PPR"/>
    <property type="match status" value="1"/>
</dbReference>
<keyword evidence="1" id="KW-0677">Repeat</keyword>
<reference evidence="3 4" key="1">
    <citation type="submission" date="2024-01" db="EMBL/GenBank/DDBJ databases">
        <title>The genomes of 5 underutilized Papilionoideae crops provide insights into root nodulation and disease resistance.</title>
        <authorList>
            <person name="Yuan L."/>
        </authorList>
    </citation>
    <scope>NUCLEOTIDE SEQUENCE [LARGE SCALE GENOMIC DNA]</scope>
    <source>
        <strain evidence="3">LY-2023</strain>
        <tissue evidence="3">Leaf</tissue>
    </source>
</reference>
<dbReference type="PROSITE" id="PS51375">
    <property type="entry name" value="PPR"/>
    <property type="match status" value="1"/>
</dbReference>
<evidence type="ECO:0000313" key="4">
    <source>
        <dbReference type="Proteomes" id="UP001359559"/>
    </source>
</evidence>
<dbReference type="Pfam" id="PF01535">
    <property type="entry name" value="PPR"/>
    <property type="match status" value="1"/>
</dbReference>
<sequence length="115" mass="12902">MGISSKKTIALKRYGYWRKKNASALTSTTIHQVLLQLSYHGYGPSHSLQCSWTMIHILIKPILNEMGERKVQADNITCNTLINAYCNIGDLTSALRCKSKMLEAGGTDSWVLQDR</sequence>
<organism evidence="3 4">
    <name type="scientific">Clitoria ternatea</name>
    <name type="common">Butterfly pea</name>
    <dbReference type="NCBI Taxonomy" id="43366"/>
    <lineage>
        <taxon>Eukaryota</taxon>
        <taxon>Viridiplantae</taxon>
        <taxon>Streptophyta</taxon>
        <taxon>Embryophyta</taxon>
        <taxon>Tracheophyta</taxon>
        <taxon>Spermatophyta</taxon>
        <taxon>Magnoliopsida</taxon>
        <taxon>eudicotyledons</taxon>
        <taxon>Gunneridae</taxon>
        <taxon>Pentapetalae</taxon>
        <taxon>rosids</taxon>
        <taxon>fabids</taxon>
        <taxon>Fabales</taxon>
        <taxon>Fabaceae</taxon>
        <taxon>Papilionoideae</taxon>
        <taxon>50 kb inversion clade</taxon>
        <taxon>NPAAA clade</taxon>
        <taxon>indigoferoid/millettioid clade</taxon>
        <taxon>Phaseoleae</taxon>
        <taxon>Clitoria</taxon>
    </lineage>
</organism>
<dbReference type="Gene3D" id="1.25.40.10">
    <property type="entry name" value="Tetratricopeptide repeat domain"/>
    <property type="match status" value="1"/>
</dbReference>
<dbReference type="EMBL" id="JAYKXN010000003">
    <property type="protein sequence ID" value="KAK7300186.1"/>
    <property type="molecule type" value="Genomic_DNA"/>
</dbReference>
<evidence type="ECO:0000256" key="2">
    <source>
        <dbReference type="PROSITE-ProRule" id="PRU00708"/>
    </source>
</evidence>
<protein>
    <recommendedName>
        <fullName evidence="5">Pentatricopeptide repeat-containing protein</fullName>
    </recommendedName>
</protein>
<dbReference type="AlphaFoldDB" id="A0AAN9PJ41"/>
<evidence type="ECO:0008006" key="5">
    <source>
        <dbReference type="Google" id="ProtNLM"/>
    </source>
</evidence>
<evidence type="ECO:0000256" key="1">
    <source>
        <dbReference type="ARBA" id="ARBA00022737"/>
    </source>
</evidence>
<dbReference type="InterPro" id="IPR011990">
    <property type="entry name" value="TPR-like_helical_dom_sf"/>
</dbReference>
<feature type="repeat" description="PPR" evidence="2">
    <location>
        <begin position="74"/>
        <end position="108"/>
    </location>
</feature>
<accession>A0AAN9PJ41</accession>